<keyword evidence="4" id="KW-0540">Nuclease</keyword>
<name>A0A5J4Z9F9_PORPP</name>
<evidence type="ECO:0000256" key="2">
    <source>
        <dbReference type="ARBA" id="ARBA00022695"/>
    </source>
</evidence>
<reference evidence="13" key="1">
    <citation type="journal article" date="2019" name="Nat. Commun.">
        <title>Expansion of phycobilisome linker gene families in mesophilic red algae.</title>
        <authorList>
            <person name="Lee J."/>
            <person name="Kim D."/>
            <person name="Bhattacharya D."/>
            <person name="Yoon H.S."/>
        </authorList>
    </citation>
    <scope>NUCLEOTIDE SEQUENCE [LARGE SCALE GENOMIC DNA]</scope>
    <source>
        <strain evidence="13">CCMP 1328</strain>
    </source>
</reference>
<accession>A0A5J4Z9F9</accession>
<evidence type="ECO:0000313" key="12">
    <source>
        <dbReference type="EMBL" id="KAA8499393.1"/>
    </source>
</evidence>
<dbReference type="GO" id="GO:0000166">
    <property type="term" value="F:nucleotide binding"/>
    <property type="evidence" value="ECO:0007669"/>
    <property type="project" value="UniProtKB-KW"/>
</dbReference>
<dbReference type="Proteomes" id="UP000324585">
    <property type="component" value="Unassembled WGS sequence"/>
</dbReference>
<evidence type="ECO:0000259" key="11">
    <source>
        <dbReference type="PROSITE" id="PS52020"/>
    </source>
</evidence>
<dbReference type="GO" id="GO:0004519">
    <property type="term" value="F:endonuclease activity"/>
    <property type="evidence" value="ECO:0007669"/>
    <property type="project" value="UniProtKB-KW"/>
</dbReference>
<dbReference type="Pfam" id="PF02407">
    <property type="entry name" value="Viral_Rep"/>
    <property type="match status" value="1"/>
</dbReference>
<dbReference type="GO" id="GO:0006260">
    <property type="term" value="P:DNA replication"/>
    <property type="evidence" value="ECO:0007669"/>
    <property type="project" value="UniProtKB-KW"/>
</dbReference>
<comment type="caution">
    <text evidence="12">The sequence shown here is derived from an EMBL/GenBank/DDBJ whole genome shotgun (WGS) entry which is preliminary data.</text>
</comment>
<evidence type="ECO:0000256" key="3">
    <source>
        <dbReference type="ARBA" id="ARBA00022705"/>
    </source>
</evidence>
<evidence type="ECO:0000256" key="4">
    <source>
        <dbReference type="ARBA" id="ARBA00022722"/>
    </source>
</evidence>
<dbReference type="GO" id="GO:0016787">
    <property type="term" value="F:hydrolase activity"/>
    <property type="evidence" value="ECO:0007669"/>
    <property type="project" value="UniProtKB-KW"/>
</dbReference>
<organism evidence="12 13">
    <name type="scientific">Porphyridium purpureum</name>
    <name type="common">Red alga</name>
    <name type="synonym">Porphyridium cruentum</name>
    <dbReference type="NCBI Taxonomy" id="35688"/>
    <lineage>
        <taxon>Eukaryota</taxon>
        <taxon>Rhodophyta</taxon>
        <taxon>Bangiophyceae</taxon>
        <taxon>Porphyridiales</taxon>
        <taxon>Porphyridiaceae</taxon>
        <taxon>Porphyridium</taxon>
    </lineage>
</organism>
<sequence>MPGIPYRYYGEKIGKRLRDNLVAGFQAGSILTNYTYDAEEALRARSRPRLVAPLASRGTGGSYPMRRRSFRRRSRRPMRRRTMKRRTVKKYFTKVGRRRTRTGKVARIVRSLKPVKYDTATNVEFQLSAPQPYLREPFTFSPSVLPGVNNRDGSQTFLKMFHVKGLINVTRLLNADTMVCLVIRRVMLGTDVESDAFFLDGNGTPVSSGRTGHYYGYRLNPSVGMPVYKKWFKLSDQGSSLHSFDVKLRLNESIRQTDIGDPQAGVSFYVEMFIVDNDNNTEENLPIVIGEFNGYFSYVDGVYIRVIQQGVSITSLLDHGSRKMGSQCTRWVYTLNNSEEGDKERLLSLNTTYHVIGVEVAASGTRHYQGSFILVAKARLATIKRDCGIDRLHLEPMRGAPEQAADYCKKSVYIRVVQQGVSITPLLDHGPAATWVAGAQGGATHSTTRKRETRRSYCRWRRYIMSSDAKLEIWELLIFQDVLFLWSSKGLTPSSEQLMWMQSILSQCVALQSKQESIVRKEETLSRPGNALLATANVLGTKWLETFPPPPRPEALPSSPKKTPECGCRMARNSFATSWHSPDLSIDPEYLSSGCGDLPELGSLEELMQSFPQLTSSVQPQNGGTDTGWNRM</sequence>
<gene>
    <name evidence="12" type="ORF">FVE85_6978</name>
</gene>
<dbReference type="EMBL" id="VRMN01000001">
    <property type="protein sequence ID" value="KAA8499393.1"/>
    <property type="molecule type" value="Genomic_DNA"/>
</dbReference>
<evidence type="ECO:0000256" key="7">
    <source>
        <dbReference type="ARBA" id="ARBA00022759"/>
    </source>
</evidence>
<protein>
    <submittedName>
        <fullName evidence="12">Replication-associated protein</fullName>
    </submittedName>
</protein>
<keyword evidence="8" id="KW-0378">Hydrolase</keyword>
<proteinExistence type="predicted"/>
<keyword evidence="3" id="KW-0235">DNA replication</keyword>
<evidence type="ECO:0000256" key="9">
    <source>
        <dbReference type="ARBA" id="ARBA00023124"/>
    </source>
</evidence>
<feature type="domain" description="CRESS-DNA virus Rep endonuclease" evidence="11">
    <location>
        <begin position="325"/>
        <end position="422"/>
    </location>
</feature>
<keyword evidence="7" id="KW-0255">Endonuclease</keyword>
<keyword evidence="2" id="KW-0548">Nucleotidyltransferase</keyword>
<evidence type="ECO:0000313" key="13">
    <source>
        <dbReference type="Proteomes" id="UP000324585"/>
    </source>
</evidence>
<dbReference type="InterPro" id="IPR049912">
    <property type="entry name" value="CRESS_DNA_REP"/>
</dbReference>
<evidence type="ECO:0000256" key="1">
    <source>
        <dbReference type="ARBA" id="ARBA00022679"/>
    </source>
</evidence>
<keyword evidence="5" id="KW-0479">Metal-binding</keyword>
<dbReference type="PROSITE" id="PS52020">
    <property type="entry name" value="CRESS_DNA_REP"/>
    <property type="match status" value="1"/>
</dbReference>
<keyword evidence="1" id="KW-0808">Transferase</keyword>
<keyword evidence="9" id="KW-0190">Covalent protein-DNA linkage</keyword>
<dbReference type="GO" id="GO:0016779">
    <property type="term" value="F:nucleotidyltransferase activity"/>
    <property type="evidence" value="ECO:0007669"/>
    <property type="project" value="UniProtKB-KW"/>
</dbReference>
<evidence type="ECO:0000256" key="6">
    <source>
        <dbReference type="ARBA" id="ARBA00022741"/>
    </source>
</evidence>
<evidence type="ECO:0000256" key="8">
    <source>
        <dbReference type="ARBA" id="ARBA00022801"/>
    </source>
</evidence>
<keyword evidence="13" id="KW-1185">Reference proteome</keyword>
<evidence type="ECO:0000256" key="10">
    <source>
        <dbReference type="ARBA" id="ARBA00023125"/>
    </source>
</evidence>
<dbReference type="AlphaFoldDB" id="A0A5J4Z9F9"/>
<evidence type="ECO:0000256" key="5">
    <source>
        <dbReference type="ARBA" id="ARBA00022723"/>
    </source>
</evidence>
<dbReference type="GO" id="GO:0003677">
    <property type="term" value="F:DNA binding"/>
    <property type="evidence" value="ECO:0007669"/>
    <property type="project" value="UniProtKB-KW"/>
</dbReference>
<dbReference type="GO" id="GO:0046872">
    <property type="term" value="F:metal ion binding"/>
    <property type="evidence" value="ECO:0007669"/>
    <property type="project" value="UniProtKB-KW"/>
</dbReference>
<dbReference type="Gene3D" id="3.40.1310.20">
    <property type="match status" value="1"/>
</dbReference>
<keyword evidence="10" id="KW-0238">DNA-binding</keyword>
<keyword evidence="6" id="KW-0547">Nucleotide-binding</keyword>